<evidence type="ECO:0000313" key="2">
    <source>
        <dbReference type="EMBL" id="BCJ26542.1"/>
    </source>
</evidence>
<dbReference type="EMBL" id="AP023354">
    <property type="protein sequence ID" value="BCJ26542.1"/>
    <property type="molecule type" value="Genomic_DNA"/>
</dbReference>
<dbReference type="RefSeq" id="WP_030449512.1">
    <property type="nucleotide sequence ID" value="NZ_AP023354.1"/>
</dbReference>
<dbReference type="KEGG" id="aser:Asera_06500"/>
<sequence length="297" mass="29169">MSAGSTDQLSDRDLHALVSALGRGEQPRVAVHTAHGEVPAGTKGVLVDHDPDADLPCTVRITRNGSEQDVRLPTTVLTVVPRGRADVIARTAATDPDATGPASAPTRPTSDAASGADPTSDADPASDAATGAGPASDAATGAGPAGAAGRADSAGVGEAARAGGASASDGESEAAPARRGRPAKAAAKKAARGSAGDVVITVTVAGDGATVEASHGSRKLVKPTPLPVTAGHAVARAIDIESITGAVETVIDEHRSAKQAEAEALRARLAELERELAGYPGADDAEPAGEPEPAAAS</sequence>
<feature type="region of interest" description="Disordered" evidence="1">
    <location>
        <begin position="275"/>
        <end position="297"/>
    </location>
</feature>
<feature type="region of interest" description="Disordered" evidence="1">
    <location>
        <begin position="90"/>
        <end position="192"/>
    </location>
</feature>
<accession>A0A810KVQ0</accession>
<protein>
    <submittedName>
        <fullName evidence="2">Uncharacterized protein</fullName>
    </submittedName>
</protein>
<feature type="compositionally biased region" description="Low complexity" evidence="1">
    <location>
        <begin position="90"/>
        <end position="177"/>
    </location>
</feature>
<feature type="region of interest" description="Disordered" evidence="1">
    <location>
        <begin position="24"/>
        <end position="49"/>
    </location>
</feature>
<gene>
    <name evidence="2" type="ORF">Asera_06500</name>
</gene>
<keyword evidence="3" id="KW-1185">Reference proteome</keyword>
<proteinExistence type="predicted"/>
<name>A0A810KVQ0_9ACTN</name>
<evidence type="ECO:0000313" key="3">
    <source>
        <dbReference type="Proteomes" id="UP000680750"/>
    </source>
</evidence>
<feature type="compositionally biased region" description="Basic residues" evidence="1">
    <location>
        <begin position="178"/>
        <end position="191"/>
    </location>
</feature>
<reference evidence="2" key="1">
    <citation type="submission" date="2020-08" db="EMBL/GenBank/DDBJ databases">
        <title>Whole genome shotgun sequence of Actinocatenispora sera NBRC 101916.</title>
        <authorList>
            <person name="Komaki H."/>
            <person name="Tamura T."/>
        </authorList>
    </citation>
    <scope>NUCLEOTIDE SEQUENCE</scope>
    <source>
        <strain evidence="2">NBRC 101916</strain>
    </source>
</reference>
<evidence type="ECO:0000256" key="1">
    <source>
        <dbReference type="SAM" id="MobiDB-lite"/>
    </source>
</evidence>
<organism evidence="2 3">
    <name type="scientific">Actinocatenispora sera</name>
    <dbReference type="NCBI Taxonomy" id="390989"/>
    <lineage>
        <taxon>Bacteria</taxon>
        <taxon>Bacillati</taxon>
        <taxon>Actinomycetota</taxon>
        <taxon>Actinomycetes</taxon>
        <taxon>Micromonosporales</taxon>
        <taxon>Micromonosporaceae</taxon>
        <taxon>Actinocatenispora</taxon>
    </lineage>
</organism>
<dbReference type="Proteomes" id="UP000680750">
    <property type="component" value="Chromosome"/>
</dbReference>
<dbReference type="AlphaFoldDB" id="A0A810KVQ0"/>